<dbReference type="EMBL" id="JAPQKH010000006">
    <property type="protein sequence ID" value="KAJ5094838.1"/>
    <property type="molecule type" value="Genomic_DNA"/>
</dbReference>
<dbReference type="PROSITE" id="PS00028">
    <property type="entry name" value="ZINC_FINGER_C2H2_1"/>
    <property type="match status" value="1"/>
</dbReference>
<dbReference type="OrthoDB" id="5399138at2759"/>
<feature type="compositionally biased region" description="Basic residues" evidence="1">
    <location>
        <begin position="276"/>
        <end position="287"/>
    </location>
</feature>
<accession>A0A9W9F750</accession>
<dbReference type="InterPro" id="IPR013087">
    <property type="entry name" value="Znf_C2H2_type"/>
</dbReference>
<reference evidence="3" key="2">
    <citation type="journal article" date="2023" name="IMA Fungus">
        <title>Comparative genomic study of the Penicillium genus elucidates a diverse pangenome and 15 lateral gene transfer events.</title>
        <authorList>
            <person name="Petersen C."/>
            <person name="Sorensen T."/>
            <person name="Nielsen M.R."/>
            <person name="Sondergaard T.E."/>
            <person name="Sorensen J.L."/>
            <person name="Fitzpatrick D.A."/>
            <person name="Frisvad J.C."/>
            <person name="Nielsen K.L."/>
        </authorList>
    </citation>
    <scope>NUCLEOTIDE SEQUENCE</scope>
    <source>
        <strain evidence="3">IBT 30069</strain>
    </source>
</reference>
<feature type="compositionally biased region" description="Low complexity" evidence="1">
    <location>
        <begin position="243"/>
        <end position="275"/>
    </location>
</feature>
<gene>
    <name evidence="3" type="ORF">N7456_010699</name>
</gene>
<evidence type="ECO:0000256" key="1">
    <source>
        <dbReference type="SAM" id="MobiDB-lite"/>
    </source>
</evidence>
<evidence type="ECO:0000313" key="4">
    <source>
        <dbReference type="Proteomes" id="UP001149165"/>
    </source>
</evidence>
<name>A0A9W9F750_9EURO</name>
<comment type="caution">
    <text evidence="3">The sequence shown here is derived from an EMBL/GenBank/DDBJ whole genome shotgun (WGS) entry which is preliminary data.</text>
</comment>
<feature type="region of interest" description="Disordered" evidence="1">
    <location>
        <begin position="227"/>
        <end position="291"/>
    </location>
</feature>
<sequence length="595" mass="67264">MDLNPELSSTEEHEPHICSQKYGVSQEELLHSPDPVAIDSIYDTNIFYNQAWNDYLKDSNAQLKTHDTPQPLPLFFQDGAATDGSSLPLNSDQPFPDIWNSPLPADLLESSNGSSPSNASTAPSKVFNFPFTTNLRDQETNSDHAASYARQSDYQKRSPASYASSPQPGLPRRRSRYFNNMPTSKNKEGLSYDSNGAGLDPMQRWQENSPENEAASVTAIMNAMQETPAVHRSRQPSRGRGRGPVSSRSRRSASNTSRGSSVSSTDSAWSSISHSPRTRARRPHTRLNKAQSDNGKPRIFCCTFCCDRFGTRYEWVRHEKSLHLNLEAWYCAPLGPSVLSLITGKEFCAYCNETEPSKEHLSMHNYDACQNIDNEHRSFRRKDHLVQHLRHVHQVQDLPPLDDWKREMKNFHSRCGFCDQALDNWDIRVSHLSQHFRNGLTMKDWKGDHGFPPHIVEQLRNAYPPYLLGWESECIIPFSATNTDVGKQYAHLVSATDLADVAAGPTTHTEITGDDNAGSQLPQFLDIFTRHLSQYARKQMEHGVVPTDEMFQREARKVLFSSEDAWDQTIADNSDWLSTFRKLHLQPPGGSENIS</sequence>
<evidence type="ECO:0000259" key="2">
    <source>
        <dbReference type="PROSITE" id="PS00028"/>
    </source>
</evidence>
<proteinExistence type="predicted"/>
<feature type="domain" description="C2H2-type" evidence="2">
    <location>
        <begin position="301"/>
        <end position="323"/>
    </location>
</feature>
<reference evidence="3" key="1">
    <citation type="submission" date="2022-11" db="EMBL/GenBank/DDBJ databases">
        <authorList>
            <person name="Petersen C."/>
        </authorList>
    </citation>
    <scope>NUCLEOTIDE SEQUENCE</scope>
    <source>
        <strain evidence="3">IBT 30069</strain>
    </source>
</reference>
<dbReference type="AlphaFoldDB" id="A0A9W9F750"/>
<keyword evidence="4" id="KW-1185">Reference proteome</keyword>
<evidence type="ECO:0000313" key="3">
    <source>
        <dbReference type="EMBL" id="KAJ5094838.1"/>
    </source>
</evidence>
<dbReference type="Proteomes" id="UP001149165">
    <property type="component" value="Unassembled WGS sequence"/>
</dbReference>
<feature type="compositionally biased region" description="Basic residues" evidence="1">
    <location>
        <begin position="231"/>
        <end position="241"/>
    </location>
</feature>
<protein>
    <recommendedName>
        <fullName evidence="2">C2H2-type domain-containing protein</fullName>
    </recommendedName>
</protein>
<dbReference type="SMART" id="SM00355">
    <property type="entry name" value="ZnF_C2H2"/>
    <property type="match status" value="3"/>
</dbReference>
<feature type="compositionally biased region" description="Polar residues" evidence="1">
    <location>
        <begin position="83"/>
        <end position="93"/>
    </location>
</feature>
<feature type="compositionally biased region" description="Low complexity" evidence="1">
    <location>
        <begin position="110"/>
        <end position="124"/>
    </location>
</feature>
<feature type="region of interest" description="Disordered" evidence="1">
    <location>
        <begin position="68"/>
        <end position="213"/>
    </location>
</feature>
<organism evidence="3 4">
    <name type="scientific">Penicillium angulare</name>
    <dbReference type="NCBI Taxonomy" id="116970"/>
    <lineage>
        <taxon>Eukaryota</taxon>
        <taxon>Fungi</taxon>
        <taxon>Dikarya</taxon>
        <taxon>Ascomycota</taxon>
        <taxon>Pezizomycotina</taxon>
        <taxon>Eurotiomycetes</taxon>
        <taxon>Eurotiomycetidae</taxon>
        <taxon>Eurotiales</taxon>
        <taxon>Aspergillaceae</taxon>
        <taxon>Penicillium</taxon>
    </lineage>
</organism>